<name>A0AAD9X634_9ROSI</name>
<keyword evidence="2" id="KW-1185">Reference proteome</keyword>
<organism evidence="1 2">
    <name type="scientific">Dipteronia dyeriana</name>
    <dbReference type="NCBI Taxonomy" id="168575"/>
    <lineage>
        <taxon>Eukaryota</taxon>
        <taxon>Viridiplantae</taxon>
        <taxon>Streptophyta</taxon>
        <taxon>Embryophyta</taxon>
        <taxon>Tracheophyta</taxon>
        <taxon>Spermatophyta</taxon>
        <taxon>Magnoliopsida</taxon>
        <taxon>eudicotyledons</taxon>
        <taxon>Gunneridae</taxon>
        <taxon>Pentapetalae</taxon>
        <taxon>rosids</taxon>
        <taxon>malvids</taxon>
        <taxon>Sapindales</taxon>
        <taxon>Sapindaceae</taxon>
        <taxon>Hippocastanoideae</taxon>
        <taxon>Acereae</taxon>
        <taxon>Dipteronia</taxon>
    </lineage>
</organism>
<evidence type="ECO:0000313" key="2">
    <source>
        <dbReference type="Proteomes" id="UP001280121"/>
    </source>
</evidence>
<proteinExistence type="predicted"/>
<reference evidence="1" key="1">
    <citation type="journal article" date="2023" name="Plant J.">
        <title>Genome sequences and population genomics provide insights into the demographic history, inbreeding, and mutation load of two 'living fossil' tree species of Dipteronia.</title>
        <authorList>
            <person name="Feng Y."/>
            <person name="Comes H.P."/>
            <person name="Chen J."/>
            <person name="Zhu S."/>
            <person name="Lu R."/>
            <person name="Zhang X."/>
            <person name="Li P."/>
            <person name="Qiu J."/>
            <person name="Olsen K.M."/>
            <person name="Qiu Y."/>
        </authorList>
    </citation>
    <scope>NUCLEOTIDE SEQUENCE</scope>
    <source>
        <strain evidence="1">KIB01</strain>
    </source>
</reference>
<dbReference type="Proteomes" id="UP001280121">
    <property type="component" value="Unassembled WGS sequence"/>
</dbReference>
<gene>
    <name evidence="1" type="ORF">Ddye_013189</name>
</gene>
<protein>
    <submittedName>
        <fullName evidence="1">Uncharacterized protein</fullName>
    </submittedName>
</protein>
<evidence type="ECO:0000313" key="1">
    <source>
        <dbReference type="EMBL" id="KAK2653333.1"/>
    </source>
</evidence>
<accession>A0AAD9X634</accession>
<comment type="caution">
    <text evidence="1">The sequence shown here is derived from an EMBL/GenBank/DDBJ whole genome shotgun (WGS) entry which is preliminary data.</text>
</comment>
<dbReference type="EMBL" id="JANJYI010000004">
    <property type="protein sequence ID" value="KAK2653333.1"/>
    <property type="molecule type" value="Genomic_DNA"/>
</dbReference>
<sequence length="108" mass="12284">MVRSGHHRSLVSLLLCRLDPVISPPLYFRSESFIVNPVLSLFLYSQSESFIIDLVLKLLLRRRDLDILYRQPISRCNSGSPPSSLPYGYFVSGKAWRSWLPPADPPPA</sequence>
<dbReference type="AlphaFoldDB" id="A0AAD9X634"/>